<reference evidence="2 3" key="2">
    <citation type="journal article" date="2018" name="Plant J.">
        <title>The Physcomitrella patens chromosome-scale assembly reveals moss genome structure and evolution.</title>
        <authorList>
            <person name="Lang D."/>
            <person name="Ullrich K.K."/>
            <person name="Murat F."/>
            <person name="Fuchs J."/>
            <person name="Jenkins J."/>
            <person name="Haas F.B."/>
            <person name="Piednoel M."/>
            <person name="Gundlach H."/>
            <person name="Van Bel M."/>
            <person name="Meyberg R."/>
            <person name="Vives C."/>
            <person name="Morata J."/>
            <person name="Symeonidi A."/>
            <person name="Hiss M."/>
            <person name="Muchero W."/>
            <person name="Kamisugi Y."/>
            <person name="Saleh O."/>
            <person name="Blanc G."/>
            <person name="Decker E.L."/>
            <person name="van Gessel N."/>
            <person name="Grimwood J."/>
            <person name="Hayes R.D."/>
            <person name="Graham S.W."/>
            <person name="Gunter L.E."/>
            <person name="McDaniel S.F."/>
            <person name="Hoernstein S.N.W."/>
            <person name="Larsson A."/>
            <person name="Li F.W."/>
            <person name="Perroud P.F."/>
            <person name="Phillips J."/>
            <person name="Ranjan P."/>
            <person name="Rokshar D.S."/>
            <person name="Rothfels C.J."/>
            <person name="Schneider L."/>
            <person name="Shu S."/>
            <person name="Stevenson D.W."/>
            <person name="Thummler F."/>
            <person name="Tillich M."/>
            <person name="Villarreal Aguilar J.C."/>
            <person name="Widiez T."/>
            <person name="Wong G.K."/>
            <person name="Wymore A."/>
            <person name="Zhang Y."/>
            <person name="Zimmer A.D."/>
            <person name="Quatrano R.S."/>
            <person name="Mayer K.F.X."/>
            <person name="Goodstein D."/>
            <person name="Casacuberta J.M."/>
            <person name="Vandepoele K."/>
            <person name="Reski R."/>
            <person name="Cuming A.C."/>
            <person name="Tuskan G.A."/>
            <person name="Maumus F."/>
            <person name="Salse J."/>
            <person name="Schmutz J."/>
            <person name="Rensing S.A."/>
        </authorList>
    </citation>
    <scope>NUCLEOTIDE SEQUENCE [LARGE SCALE GENOMIC DNA]</scope>
    <source>
        <strain evidence="2 3">cv. Gransden 2004</strain>
    </source>
</reference>
<feature type="region of interest" description="Disordered" evidence="1">
    <location>
        <begin position="350"/>
        <end position="372"/>
    </location>
</feature>
<reference evidence="2 3" key="1">
    <citation type="journal article" date="2008" name="Science">
        <title>The Physcomitrella genome reveals evolutionary insights into the conquest of land by plants.</title>
        <authorList>
            <person name="Rensing S."/>
            <person name="Lang D."/>
            <person name="Zimmer A."/>
            <person name="Terry A."/>
            <person name="Salamov A."/>
            <person name="Shapiro H."/>
            <person name="Nishiyama T."/>
            <person name="Perroud P.-F."/>
            <person name="Lindquist E."/>
            <person name="Kamisugi Y."/>
            <person name="Tanahashi T."/>
            <person name="Sakakibara K."/>
            <person name="Fujita T."/>
            <person name="Oishi K."/>
            <person name="Shin-I T."/>
            <person name="Kuroki Y."/>
            <person name="Toyoda A."/>
            <person name="Suzuki Y."/>
            <person name="Hashimoto A."/>
            <person name="Yamaguchi K."/>
            <person name="Sugano A."/>
            <person name="Kohara Y."/>
            <person name="Fujiyama A."/>
            <person name="Anterola A."/>
            <person name="Aoki S."/>
            <person name="Ashton N."/>
            <person name="Barbazuk W.B."/>
            <person name="Barker E."/>
            <person name="Bennetzen J."/>
            <person name="Bezanilla M."/>
            <person name="Blankenship R."/>
            <person name="Cho S.H."/>
            <person name="Dutcher S."/>
            <person name="Estelle M."/>
            <person name="Fawcett J.A."/>
            <person name="Gundlach H."/>
            <person name="Hanada K."/>
            <person name="Heyl A."/>
            <person name="Hicks K.A."/>
            <person name="Hugh J."/>
            <person name="Lohr M."/>
            <person name="Mayer K."/>
            <person name="Melkozernov A."/>
            <person name="Murata T."/>
            <person name="Nelson D."/>
            <person name="Pils B."/>
            <person name="Prigge M."/>
            <person name="Reiss B."/>
            <person name="Renner T."/>
            <person name="Rombauts S."/>
            <person name="Rushton P."/>
            <person name="Sanderfoot A."/>
            <person name="Schween G."/>
            <person name="Shiu S.-H."/>
            <person name="Stueber K."/>
            <person name="Theodoulou F.L."/>
            <person name="Tu H."/>
            <person name="Van de Peer Y."/>
            <person name="Verrier P.J."/>
            <person name="Waters E."/>
            <person name="Wood A."/>
            <person name="Yang L."/>
            <person name="Cove D."/>
            <person name="Cuming A."/>
            <person name="Hasebe M."/>
            <person name="Lucas S."/>
            <person name="Mishler D.B."/>
            <person name="Reski R."/>
            <person name="Grigoriev I."/>
            <person name="Quatrano R.S."/>
            <person name="Boore J.L."/>
        </authorList>
    </citation>
    <scope>NUCLEOTIDE SEQUENCE [LARGE SCALE GENOMIC DNA]</scope>
    <source>
        <strain evidence="2 3">cv. Gransden 2004</strain>
    </source>
</reference>
<evidence type="ECO:0000313" key="2">
    <source>
        <dbReference type="EnsemblPlants" id="Pp3c27_5480V3.2"/>
    </source>
</evidence>
<sequence>MEAIDVYRVCFGCSVVGSVRTEGLAVGRMFDTRLCNMVSVLSTCTSSPWVTPVGTVSGYSLRIESRASVSNSCFGIRFPRRSHSIWILPPPHCSKGDGDEHEESFSESSENSSSWQHSQDDLVGHGGVGSPLSNSPDEAELNRLRRENSELRGSLGELSKSLASVSAALSEVSRAVQLVTIAVGYGRPADGVDLTEAPPAVEMTEIPPEKTAEQEPQPLPTGAGIPEITDIPQIEDPVERQLMEQNVKAHKIAYKIQQVFFQARIEGLGKPFQLAAEDFVTNCMEAHTMGIGLKELQLQLILLEGSLTGAFSIRNQRYSDDPIMSEESRLRSSWVQLIYSTLAEVKARRSRLEPEASKEREEPGPSYDFVKQNMSGPSMSGAVKTMRQCTYLVFLTLQKAINDAL</sequence>
<reference evidence="2" key="3">
    <citation type="submission" date="2020-12" db="UniProtKB">
        <authorList>
            <consortium name="EnsemblPlants"/>
        </authorList>
    </citation>
    <scope>IDENTIFICATION</scope>
</reference>
<keyword evidence="3" id="KW-1185">Reference proteome</keyword>
<dbReference type="AlphaFoldDB" id="A0A7I4CWC6"/>
<feature type="compositionally biased region" description="Basic and acidic residues" evidence="1">
    <location>
        <begin position="350"/>
        <end position="363"/>
    </location>
</feature>
<accession>A0A7I4CWC6</accession>
<evidence type="ECO:0000256" key="1">
    <source>
        <dbReference type="SAM" id="MobiDB-lite"/>
    </source>
</evidence>
<name>A0A7I4CWC6_PHYPA</name>
<proteinExistence type="predicted"/>
<organism evidence="2 3">
    <name type="scientific">Physcomitrium patens</name>
    <name type="common">Spreading-leaved earth moss</name>
    <name type="synonym">Physcomitrella patens</name>
    <dbReference type="NCBI Taxonomy" id="3218"/>
    <lineage>
        <taxon>Eukaryota</taxon>
        <taxon>Viridiplantae</taxon>
        <taxon>Streptophyta</taxon>
        <taxon>Embryophyta</taxon>
        <taxon>Bryophyta</taxon>
        <taxon>Bryophytina</taxon>
        <taxon>Bryopsida</taxon>
        <taxon>Funariidae</taxon>
        <taxon>Funariales</taxon>
        <taxon>Funariaceae</taxon>
        <taxon>Physcomitrium</taxon>
    </lineage>
</organism>
<dbReference type="EnsemblPlants" id="Pp3c27_5480V3.2">
    <property type="protein sequence ID" value="Pp3c27_5480V3.2"/>
    <property type="gene ID" value="Pp3c27_5480"/>
</dbReference>
<feature type="region of interest" description="Disordered" evidence="1">
    <location>
        <begin position="92"/>
        <end position="139"/>
    </location>
</feature>
<protein>
    <submittedName>
        <fullName evidence="2">Uncharacterized protein</fullName>
    </submittedName>
</protein>
<gene>
    <name evidence="2" type="primary">LOC112278319</name>
</gene>
<evidence type="ECO:0000313" key="3">
    <source>
        <dbReference type="Proteomes" id="UP000006727"/>
    </source>
</evidence>
<dbReference type="EMBL" id="ABEU02000027">
    <property type="status" value="NOT_ANNOTATED_CDS"/>
    <property type="molecule type" value="Genomic_DNA"/>
</dbReference>
<dbReference type="Gramene" id="Pp3c27_5480V3.2">
    <property type="protein sequence ID" value="Pp3c27_5480V3.2"/>
    <property type="gene ID" value="Pp3c27_5480"/>
</dbReference>
<dbReference type="Proteomes" id="UP000006727">
    <property type="component" value="Chromosome 27"/>
</dbReference>